<gene>
    <name evidence="15" type="ORF">GH714_010295</name>
</gene>
<evidence type="ECO:0000256" key="1">
    <source>
        <dbReference type="ARBA" id="ARBA00000900"/>
    </source>
</evidence>
<dbReference type="GO" id="GO:0008270">
    <property type="term" value="F:zinc ion binding"/>
    <property type="evidence" value="ECO:0007669"/>
    <property type="project" value="UniProtKB-KW"/>
</dbReference>
<dbReference type="AlphaFoldDB" id="A0A6A6LI10"/>
<dbReference type="PANTHER" id="PTHR46279">
    <property type="entry name" value="RING/U-BOX SUPERFAMILY PROTEIN"/>
    <property type="match status" value="1"/>
</dbReference>
<keyword evidence="16" id="KW-1185">Reference proteome</keyword>
<keyword evidence="8" id="KW-0863">Zinc-finger</keyword>
<comment type="subcellular location">
    <subcellularLocation>
        <location evidence="2">Membrane</location>
        <topology evidence="2">Single-pass membrane protein</topology>
    </subcellularLocation>
</comment>
<feature type="region of interest" description="Disordered" evidence="14">
    <location>
        <begin position="117"/>
        <end position="140"/>
    </location>
</feature>
<keyword evidence="11" id="KW-1133">Transmembrane helix</keyword>
<keyword evidence="12" id="KW-0472">Membrane</keyword>
<dbReference type="EC" id="2.3.2.27" evidence="4"/>
<evidence type="ECO:0000313" key="15">
    <source>
        <dbReference type="EMBL" id="KAF2300167.1"/>
    </source>
</evidence>
<evidence type="ECO:0000256" key="13">
    <source>
        <dbReference type="ARBA" id="ARBA00024209"/>
    </source>
</evidence>
<evidence type="ECO:0000256" key="10">
    <source>
        <dbReference type="ARBA" id="ARBA00022833"/>
    </source>
</evidence>
<comment type="catalytic activity">
    <reaction evidence="1">
        <text>S-ubiquitinyl-[E2 ubiquitin-conjugating enzyme]-L-cysteine + [acceptor protein]-L-lysine = [E2 ubiquitin-conjugating enzyme]-L-cysteine + N(6)-ubiquitinyl-[acceptor protein]-L-lysine.</text>
        <dbReference type="EC" id="2.3.2.27"/>
    </reaction>
</comment>
<dbReference type="GO" id="GO:0061630">
    <property type="term" value="F:ubiquitin protein ligase activity"/>
    <property type="evidence" value="ECO:0007669"/>
    <property type="project" value="UniProtKB-EC"/>
</dbReference>
<evidence type="ECO:0000256" key="12">
    <source>
        <dbReference type="ARBA" id="ARBA00023136"/>
    </source>
</evidence>
<evidence type="ECO:0000256" key="11">
    <source>
        <dbReference type="ARBA" id="ARBA00022989"/>
    </source>
</evidence>
<sequence length="188" mass="20802">MDYAYELTLFNCSSKGDSDPILCLSSPQYQVYAVYSASSIGAFDLLSCTKIRDMSPVPYDYLRYQQRILGLSWDNPKCKDCEVKGKYRRLKSNNTASETQCYGMLVFKPHKAANNSPAIPPVGSPVPSDSSDDSPKTPKNTITAKHSCRFEIALQAQAKFQVCKSNLNISKTPSALYGIFPSQNTNLS</sequence>
<evidence type="ECO:0000256" key="14">
    <source>
        <dbReference type="SAM" id="MobiDB-lite"/>
    </source>
</evidence>
<comment type="pathway">
    <text evidence="3">Protein modification; protein ubiquitination.</text>
</comment>
<proteinExistence type="inferred from homology"/>
<reference evidence="15 16" key="1">
    <citation type="journal article" date="2020" name="Mol. Plant">
        <title>The Chromosome-Based Rubber Tree Genome Provides New Insights into Spurge Genome Evolution and Rubber Biosynthesis.</title>
        <authorList>
            <person name="Liu J."/>
            <person name="Shi C."/>
            <person name="Shi C.C."/>
            <person name="Li W."/>
            <person name="Zhang Q.J."/>
            <person name="Zhang Y."/>
            <person name="Li K."/>
            <person name="Lu H.F."/>
            <person name="Shi C."/>
            <person name="Zhu S.T."/>
            <person name="Xiao Z.Y."/>
            <person name="Nan H."/>
            <person name="Yue Y."/>
            <person name="Zhu X.G."/>
            <person name="Wu Y."/>
            <person name="Hong X.N."/>
            <person name="Fan G.Y."/>
            <person name="Tong Y."/>
            <person name="Zhang D."/>
            <person name="Mao C.L."/>
            <person name="Liu Y.L."/>
            <person name="Hao S.J."/>
            <person name="Liu W.Q."/>
            <person name="Lv M.Q."/>
            <person name="Zhang H.B."/>
            <person name="Liu Y."/>
            <person name="Hu-Tang G.R."/>
            <person name="Wang J.P."/>
            <person name="Wang J.H."/>
            <person name="Sun Y.H."/>
            <person name="Ni S.B."/>
            <person name="Chen W.B."/>
            <person name="Zhang X.C."/>
            <person name="Jiao Y.N."/>
            <person name="Eichler E.E."/>
            <person name="Li G.H."/>
            <person name="Liu X."/>
            <person name="Gao L.Z."/>
        </authorList>
    </citation>
    <scope>NUCLEOTIDE SEQUENCE [LARGE SCALE GENOMIC DNA]</scope>
    <source>
        <strain evidence="16">cv. GT1</strain>
        <tissue evidence="15">Leaf</tissue>
    </source>
</reference>
<dbReference type="InterPro" id="IPR046948">
    <property type="entry name" value="ATL20-22-like"/>
</dbReference>
<evidence type="ECO:0000256" key="7">
    <source>
        <dbReference type="ARBA" id="ARBA00022723"/>
    </source>
</evidence>
<keyword evidence="7" id="KW-0479">Metal-binding</keyword>
<evidence type="ECO:0000256" key="2">
    <source>
        <dbReference type="ARBA" id="ARBA00004167"/>
    </source>
</evidence>
<dbReference type="EMBL" id="JAAGAX010000010">
    <property type="protein sequence ID" value="KAF2300167.1"/>
    <property type="molecule type" value="Genomic_DNA"/>
</dbReference>
<name>A0A6A6LI10_HEVBR</name>
<keyword evidence="6" id="KW-0812">Transmembrane</keyword>
<keyword evidence="10" id="KW-0862">Zinc</keyword>
<evidence type="ECO:0000256" key="8">
    <source>
        <dbReference type="ARBA" id="ARBA00022771"/>
    </source>
</evidence>
<comment type="similarity">
    <text evidence="13">Belongs to the RING-type zinc finger family. ATL subfamily.</text>
</comment>
<evidence type="ECO:0000256" key="4">
    <source>
        <dbReference type="ARBA" id="ARBA00012483"/>
    </source>
</evidence>
<comment type="caution">
    <text evidence="15">The sequence shown here is derived from an EMBL/GenBank/DDBJ whole genome shotgun (WGS) entry which is preliminary data.</text>
</comment>
<accession>A0A6A6LI10</accession>
<evidence type="ECO:0000256" key="3">
    <source>
        <dbReference type="ARBA" id="ARBA00004906"/>
    </source>
</evidence>
<keyword evidence="9" id="KW-0833">Ubl conjugation pathway</keyword>
<evidence type="ECO:0000256" key="6">
    <source>
        <dbReference type="ARBA" id="ARBA00022692"/>
    </source>
</evidence>
<organism evidence="15 16">
    <name type="scientific">Hevea brasiliensis</name>
    <name type="common">Para rubber tree</name>
    <name type="synonym">Siphonia brasiliensis</name>
    <dbReference type="NCBI Taxonomy" id="3981"/>
    <lineage>
        <taxon>Eukaryota</taxon>
        <taxon>Viridiplantae</taxon>
        <taxon>Streptophyta</taxon>
        <taxon>Embryophyta</taxon>
        <taxon>Tracheophyta</taxon>
        <taxon>Spermatophyta</taxon>
        <taxon>Magnoliopsida</taxon>
        <taxon>eudicotyledons</taxon>
        <taxon>Gunneridae</taxon>
        <taxon>Pentapetalae</taxon>
        <taxon>rosids</taxon>
        <taxon>fabids</taxon>
        <taxon>Malpighiales</taxon>
        <taxon>Euphorbiaceae</taxon>
        <taxon>Crotonoideae</taxon>
        <taxon>Micrandreae</taxon>
        <taxon>Hevea</taxon>
    </lineage>
</organism>
<evidence type="ECO:0000256" key="9">
    <source>
        <dbReference type="ARBA" id="ARBA00022786"/>
    </source>
</evidence>
<evidence type="ECO:0000256" key="5">
    <source>
        <dbReference type="ARBA" id="ARBA00022679"/>
    </source>
</evidence>
<dbReference type="PANTHER" id="PTHR46279:SF9">
    <property type="entry name" value="OS01G0116300 PROTEIN"/>
    <property type="match status" value="1"/>
</dbReference>
<dbReference type="GO" id="GO:0016020">
    <property type="term" value="C:membrane"/>
    <property type="evidence" value="ECO:0007669"/>
    <property type="project" value="UniProtKB-SubCell"/>
</dbReference>
<protein>
    <recommendedName>
        <fullName evidence="4">RING-type E3 ubiquitin transferase</fullName>
        <ecNumber evidence="4">2.3.2.27</ecNumber>
    </recommendedName>
</protein>
<evidence type="ECO:0000313" key="16">
    <source>
        <dbReference type="Proteomes" id="UP000467840"/>
    </source>
</evidence>
<keyword evidence="5" id="KW-0808">Transferase</keyword>
<dbReference type="Proteomes" id="UP000467840">
    <property type="component" value="Chromosome 4"/>
</dbReference>